<dbReference type="NCBIfam" id="TIGR03696">
    <property type="entry name" value="Rhs_assc_core"/>
    <property type="match status" value="1"/>
</dbReference>
<reference evidence="1 2" key="1">
    <citation type="submission" date="2016-11" db="EMBL/GenBank/DDBJ databases">
        <authorList>
            <person name="Jaros S."/>
            <person name="Januszkiewicz K."/>
            <person name="Wedrychowicz H."/>
        </authorList>
    </citation>
    <scope>NUCLEOTIDE SEQUENCE [LARGE SCALE GENOMIC DNA]</scope>
    <source>
        <strain evidence="1 2">DSM 44523</strain>
    </source>
</reference>
<dbReference type="InterPro" id="IPR022385">
    <property type="entry name" value="Rhs_assc_core"/>
</dbReference>
<dbReference type="OrthoDB" id="5994822at2"/>
<dbReference type="Proteomes" id="UP000184501">
    <property type="component" value="Unassembled WGS sequence"/>
</dbReference>
<dbReference type="AlphaFoldDB" id="A0A1M5BC21"/>
<protein>
    <submittedName>
        <fullName evidence="1">RHS repeat-associated core domain-containing protein</fullName>
    </submittedName>
</protein>
<dbReference type="PANTHER" id="PTHR32305">
    <property type="match status" value="1"/>
</dbReference>
<dbReference type="InterPro" id="IPR050708">
    <property type="entry name" value="T6SS_VgrG/RHS"/>
</dbReference>
<proteinExistence type="predicted"/>
<dbReference type="PANTHER" id="PTHR32305:SF17">
    <property type="entry name" value="TRNA NUCLEASE WAPA"/>
    <property type="match status" value="1"/>
</dbReference>
<dbReference type="RefSeq" id="WP_143174093.1">
    <property type="nucleotide sequence ID" value="NZ_FQVN01000003.1"/>
</dbReference>
<dbReference type="STRING" id="2017.SAMN05444320_103495"/>
<accession>A0A1M5BC21</accession>
<dbReference type="Gene3D" id="2.180.10.10">
    <property type="entry name" value="RHS repeat-associated core"/>
    <property type="match status" value="1"/>
</dbReference>
<evidence type="ECO:0000313" key="1">
    <source>
        <dbReference type="EMBL" id="SHF39867.1"/>
    </source>
</evidence>
<evidence type="ECO:0000313" key="2">
    <source>
        <dbReference type="Proteomes" id="UP000184501"/>
    </source>
</evidence>
<sequence>MTPPNPADPPQVSTPTYDDAGRVLSTKLGDTVLATVSYDAAGEISSVNYSNGTSLSKLGKDGAGRVLSLTWKTADGREITSAVTRSRSGTIIDESLNGVDARPNGPNYVYDAVGRLTEAWVTGHHYTYDFTSQASATCPSGTQGNAGANTNRVRLIDESPGGRAETGYCYDAADRVLSTHGAVAATFSYDSEGNTTEIKQGDHSTFLGWDSAGRHQTLRVTGPEAADVAYLRDVTDRIVRRDVQGGKDTTVLYGHTGTGDTADFALSGDKRMITRSFSLPGGVLFTLKGGDGATQPTWDHPSVRGDLSLTTGQDGKQVGELRTYNPYGEPLSNSGSVNSDNVPDNQPGQMDYGWLGQHQRPYEHLGSLAVVQMGARPYLPSLGRFLSVDPVEGGSANDYDYVNADPINDRDLDGRWSWGGLKNLIKRGLDNHWVRGIATGVAVGLVCVGSAGVGCAVGVGFAVGAGLGAANWYVNRRSENPWAHAILGGVGGAFKGFKGWAVARHVASKYPVVQSHRLVGRYAGRYFAARRSFSPSSLWAAKRYVKSRKQAAYRARWN</sequence>
<dbReference type="EMBL" id="FQVN01000003">
    <property type="protein sequence ID" value="SHF39867.1"/>
    <property type="molecule type" value="Genomic_DNA"/>
</dbReference>
<name>A0A1M5BC21_STRHI</name>
<organism evidence="1 2">
    <name type="scientific">Streptoalloteichus hindustanus</name>
    <dbReference type="NCBI Taxonomy" id="2017"/>
    <lineage>
        <taxon>Bacteria</taxon>
        <taxon>Bacillati</taxon>
        <taxon>Actinomycetota</taxon>
        <taxon>Actinomycetes</taxon>
        <taxon>Pseudonocardiales</taxon>
        <taxon>Pseudonocardiaceae</taxon>
        <taxon>Streptoalloteichus</taxon>
    </lineage>
</organism>
<gene>
    <name evidence="1" type="ORF">SAMN05444320_103495</name>
</gene>
<keyword evidence="2" id="KW-1185">Reference proteome</keyword>